<dbReference type="PANTHER" id="PTHR12302:SF26">
    <property type="entry name" value="BLR1266 PROTEIN"/>
    <property type="match status" value="1"/>
</dbReference>
<accession>A0A4Q9VZN3</accession>
<dbReference type="InterPro" id="IPR016071">
    <property type="entry name" value="Staphylococal_nuclease_OB-fold"/>
</dbReference>
<reference evidence="3 4" key="1">
    <citation type="submission" date="2019-02" db="EMBL/GenBank/DDBJ databases">
        <title>Siculibacillus lacustris gen. nov., sp. nov., a new rosette-forming bacterium isolated from a freshwater crater lake (Lake St. Ana, Romania).</title>
        <authorList>
            <person name="Felfoldi T."/>
            <person name="Marton Z."/>
            <person name="Szabo A."/>
            <person name="Mentes A."/>
            <person name="Boka K."/>
            <person name="Marialigeti K."/>
            <person name="Mathe I."/>
            <person name="Koncz M."/>
            <person name="Schumann P."/>
            <person name="Toth E."/>
        </authorList>
    </citation>
    <scope>NUCLEOTIDE SEQUENCE [LARGE SCALE GENOMIC DNA]</scope>
    <source>
        <strain evidence="3 4">SA-279</strain>
    </source>
</reference>
<keyword evidence="1" id="KW-0812">Transmembrane</keyword>
<sequence>MSLLRVRSPRWGLRIALVAVAVTVAAHWWRGDLGTWRPPDVEGPVIGTVTGRPHLADGDSLAFGDRRIRLVGIDAPELDQDCTVGGNRRPCGLEARDRLAQLIAGREVTCAWTRFDKFGRGLARCRVGGTDLGAALVRDGWAVAFGGYAGEEAEARAAGRGLWAGTFVWPQDFRRRKAIHGTGGAGRFADPEDDP</sequence>
<feature type="domain" description="TNase-like" evidence="2">
    <location>
        <begin position="54"/>
        <end position="165"/>
    </location>
</feature>
<dbReference type="RefSeq" id="WP_131305399.1">
    <property type="nucleotide sequence ID" value="NZ_SJFN01000002.1"/>
</dbReference>
<dbReference type="InterPro" id="IPR035437">
    <property type="entry name" value="SNase_OB-fold_sf"/>
</dbReference>
<dbReference type="SUPFAM" id="SSF50199">
    <property type="entry name" value="Staphylococcal nuclease"/>
    <property type="match status" value="1"/>
</dbReference>
<name>A0A4Q9VZN3_9HYPH</name>
<keyword evidence="1" id="KW-0472">Membrane</keyword>
<protein>
    <submittedName>
        <fullName evidence="3">Thermonuclease family protein</fullName>
    </submittedName>
</protein>
<dbReference type="SMART" id="SM00318">
    <property type="entry name" value="SNc"/>
    <property type="match status" value="1"/>
</dbReference>
<evidence type="ECO:0000259" key="2">
    <source>
        <dbReference type="PROSITE" id="PS50830"/>
    </source>
</evidence>
<dbReference type="EMBL" id="SJFN01000002">
    <property type="protein sequence ID" value="TBW40934.1"/>
    <property type="molecule type" value="Genomic_DNA"/>
</dbReference>
<evidence type="ECO:0000256" key="1">
    <source>
        <dbReference type="SAM" id="Phobius"/>
    </source>
</evidence>
<keyword evidence="4" id="KW-1185">Reference proteome</keyword>
<dbReference type="AlphaFoldDB" id="A0A4Q9VZN3"/>
<gene>
    <name evidence="3" type="ORF">EYW49_01915</name>
</gene>
<dbReference type="Gene3D" id="2.40.50.90">
    <property type="match status" value="1"/>
</dbReference>
<dbReference type="Pfam" id="PF00565">
    <property type="entry name" value="SNase"/>
    <property type="match status" value="1"/>
</dbReference>
<dbReference type="Proteomes" id="UP000292781">
    <property type="component" value="Unassembled WGS sequence"/>
</dbReference>
<keyword evidence="1" id="KW-1133">Transmembrane helix</keyword>
<dbReference type="PANTHER" id="PTHR12302">
    <property type="entry name" value="EBNA2 BINDING PROTEIN P100"/>
    <property type="match status" value="1"/>
</dbReference>
<comment type="caution">
    <text evidence="3">The sequence shown here is derived from an EMBL/GenBank/DDBJ whole genome shotgun (WGS) entry which is preliminary data.</text>
</comment>
<proteinExistence type="predicted"/>
<evidence type="ECO:0000313" key="4">
    <source>
        <dbReference type="Proteomes" id="UP000292781"/>
    </source>
</evidence>
<dbReference type="OrthoDB" id="9805504at2"/>
<organism evidence="3 4">
    <name type="scientific">Siculibacillus lacustris</name>
    <dbReference type="NCBI Taxonomy" id="1549641"/>
    <lineage>
        <taxon>Bacteria</taxon>
        <taxon>Pseudomonadati</taxon>
        <taxon>Pseudomonadota</taxon>
        <taxon>Alphaproteobacteria</taxon>
        <taxon>Hyphomicrobiales</taxon>
        <taxon>Ancalomicrobiaceae</taxon>
        <taxon>Siculibacillus</taxon>
    </lineage>
</organism>
<dbReference type="PROSITE" id="PS50830">
    <property type="entry name" value="TNASE_3"/>
    <property type="match status" value="1"/>
</dbReference>
<evidence type="ECO:0000313" key="3">
    <source>
        <dbReference type="EMBL" id="TBW40934.1"/>
    </source>
</evidence>
<feature type="transmembrane region" description="Helical" evidence="1">
    <location>
        <begin position="12"/>
        <end position="29"/>
    </location>
</feature>